<feature type="transmembrane region" description="Helical" evidence="5">
    <location>
        <begin position="23"/>
        <end position="40"/>
    </location>
</feature>
<feature type="transmembrane region" description="Helical" evidence="5">
    <location>
        <begin position="384"/>
        <end position="400"/>
    </location>
</feature>
<evidence type="ECO:0000256" key="3">
    <source>
        <dbReference type="ARBA" id="ARBA00022989"/>
    </source>
</evidence>
<dbReference type="EMBL" id="JAJNNZ010000002">
    <property type="protein sequence ID" value="MCJ2375985.1"/>
    <property type="molecule type" value="Genomic_DNA"/>
</dbReference>
<dbReference type="Pfam" id="PF15864">
    <property type="entry name" value="PglL_A"/>
    <property type="match status" value="1"/>
</dbReference>
<dbReference type="InterPro" id="IPR031726">
    <property type="entry name" value="PglL_A"/>
</dbReference>
<keyword evidence="4 5" id="KW-0472">Membrane</keyword>
<comment type="subcellular location">
    <subcellularLocation>
        <location evidence="1">Membrane</location>
        <topology evidence="1">Multi-pass membrane protein</topology>
    </subcellularLocation>
</comment>
<dbReference type="Pfam" id="PF04932">
    <property type="entry name" value="Wzy_C"/>
    <property type="match status" value="1"/>
</dbReference>
<comment type="caution">
    <text evidence="9">The sequence shown here is derived from an EMBL/GenBank/DDBJ whole genome shotgun (WGS) entry which is preliminary data.</text>
</comment>
<feature type="transmembrane region" description="Helical" evidence="5">
    <location>
        <begin position="406"/>
        <end position="424"/>
    </location>
</feature>
<keyword evidence="10" id="KW-1185">Reference proteome</keyword>
<dbReference type="Proteomes" id="UP001139488">
    <property type="component" value="Unassembled WGS sequence"/>
</dbReference>
<evidence type="ECO:0000256" key="2">
    <source>
        <dbReference type="ARBA" id="ARBA00022692"/>
    </source>
</evidence>
<dbReference type="RefSeq" id="WP_244355368.1">
    <property type="nucleotide sequence ID" value="NZ_JAJNNZ010000002.1"/>
</dbReference>
<feature type="transmembrane region" description="Helical" evidence="5">
    <location>
        <begin position="107"/>
        <end position="125"/>
    </location>
</feature>
<feature type="transmembrane region" description="Helical" evidence="5">
    <location>
        <begin position="236"/>
        <end position="252"/>
    </location>
</feature>
<keyword evidence="2 5" id="KW-0812">Transmembrane</keyword>
<evidence type="ECO:0000313" key="9">
    <source>
        <dbReference type="EMBL" id="MCJ2375985.1"/>
    </source>
</evidence>
<feature type="transmembrane region" description="Helical" evidence="5">
    <location>
        <begin position="178"/>
        <end position="200"/>
    </location>
</feature>
<feature type="transmembrane region" description="Helical" evidence="5">
    <location>
        <begin position="212"/>
        <end position="230"/>
    </location>
</feature>
<feature type="domain" description="Virulence factor membrane-bound polymerase C-terminal" evidence="7">
    <location>
        <begin position="388"/>
        <end position="572"/>
    </location>
</feature>
<dbReference type="InterPro" id="IPR021797">
    <property type="entry name" value="Wzy_C_2"/>
</dbReference>
<evidence type="ECO:0000256" key="1">
    <source>
        <dbReference type="ARBA" id="ARBA00004141"/>
    </source>
</evidence>
<feature type="transmembrane region" description="Helical" evidence="5">
    <location>
        <begin position="352"/>
        <end position="375"/>
    </location>
</feature>
<dbReference type="InterPro" id="IPR051533">
    <property type="entry name" value="WaaL-like"/>
</dbReference>
<dbReference type="PANTHER" id="PTHR37422">
    <property type="entry name" value="TEICHURONIC ACID BIOSYNTHESIS PROTEIN TUAE"/>
    <property type="match status" value="1"/>
</dbReference>
<evidence type="ECO:0000259" key="7">
    <source>
        <dbReference type="Pfam" id="PF11846"/>
    </source>
</evidence>
<feature type="domain" description="O-antigen ligase-related" evidence="6">
    <location>
        <begin position="226"/>
        <end position="362"/>
    </location>
</feature>
<sequence length="583" mass="65999">MATLHLSGTELELGKTRPPLNRNFLLAMAATFLVAMHIFWPNPGGLGLALSFNATTWIALSFALAVGLYQIGTNRTVRYSKLTIGLFLSATMMSLPIIYSSPDMSNATGRLMGLWAGLLLFLVLQQFHFTNKHKQRLLWFVILACVFQALVGYVQFFLLNEHNWFGYDTAANRPYGVFQQPNVMASFLASGMVLSGYLLARQPQKYNRRVSDVSILYFTPMLFAPLIIVLASRTGWLSMLFGCTLVLPYLYRFSTKKRFYGWIASNIIGLVIGVVIALSSNSGNLISYKSNLDSARATIYPQAIDMLIEKPFTGYGIGRFEPEYILYTARQHQLNDGYPAGIAALDHPHNEILFWGVEGGLLPVLGILLAAIFVLSRIVRAKKGTRLAMFALFVPIVLHSQLEYPFYLSAIHWIIFITLVYWVDQRSSTYYTTSFGIITKTLSRSLSLSLPIMVCAYMLTSLHTNMVLTRFEQSRPADPEILKQVSNPVAWQDRYNWAIYRSLLELGLQSGERETLQPFIDWSISVIQRKPRPALYQNLITAYLALGNESRARQVRYEAQFLFPNHSFKIKEPVIEDVVNLHL</sequence>
<evidence type="ECO:0000313" key="10">
    <source>
        <dbReference type="Proteomes" id="UP001139488"/>
    </source>
</evidence>
<evidence type="ECO:0000256" key="5">
    <source>
        <dbReference type="SAM" id="Phobius"/>
    </source>
</evidence>
<dbReference type="PANTHER" id="PTHR37422:SF21">
    <property type="entry name" value="EXOQ-LIKE PROTEIN"/>
    <property type="match status" value="1"/>
</dbReference>
<dbReference type="AlphaFoldDB" id="A0A9X2AV45"/>
<feature type="transmembrane region" description="Helical" evidence="5">
    <location>
        <begin position="137"/>
        <end position="158"/>
    </location>
</feature>
<feature type="transmembrane region" description="Helical" evidence="5">
    <location>
        <begin position="82"/>
        <end position="101"/>
    </location>
</feature>
<evidence type="ECO:0000259" key="8">
    <source>
        <dbReference type="Pfam" id="PF15864"/>
    </source>
</evidence>
<feature type="transmembrane region" description="Helical" evidence="5">
    <location>
        <begin position="259"/>
        <end position="278"/>
    </location>
</feature>
<dbReference type="InterPro" id="IPR007016">
    <property type="entry name" value="O-antigen_ligase-rel_domated"/>
</dbReference>
<name>A0A9X2AV45_9VIBR</name>
<keyword evidence="3 5" id="KW-1133">Transmembrane helix</keyword>
<dbReference type="Pfam" id="PF11846">
    <property type="entry name" value="Wzy_C_2"/>
    <property type="match status" value="1"/>
</dbReference>
<evidence type="ECO:0000259" key="6">
    <source>
        <dbReference type="Pfam" id="PF04932"/>
    </source>
</evidence>
<feature type="transmembrane region" description="Helical" evidence="5">
    <location>
        <begin position="445"/>
        <end position="468"/>
    </location>
</feature>
<organism evidence="9 10">
    <name type="scientific">Vibrio gelatinilyticus</name>
    <dbReference type="NCBI Taxonomy" id="2893468"/>
    <lineage>
        <taxon>Bacteria</taxon>
        <taxon>Pseudomonadati</taxon>
        <taxon>Pseudomonadota</taxon>
        <taxon>Gammaproteobacteria</taxon>
        <taxon>Vibrionales</taxon>
        <taxon>Vibrionaceae</taxon>
        <taxon>Vibrio</taxon>
    </lineage>
</organism>
<feature type="domain" description="Protein glycosylation ligase" evidence="8">
    <location>
        <begin position="174"/>
        <end position="199"/>
    </location>
</feature>
<evidence type="ECO:0000256" key="4">
    <source>
        <dbReference type="ARBA" id="ARBA00023136"/>
    </source>
</evidence>
<feature type="transmembrane region" description="Helical" evidence="5">
    <location>
        <begin position="46"/>
        <end position="70"/>
    </location>
</feature>
<accession>A0A9X2AV45</accession>
<reference evidence="9" key="1">
    <citation type="submission" date="2021-11" db="EMBL/GenBank/DDBJ databases">
        <title>Vibrio ZSDE26 sp. nov. and Vibrio ZSDZ34 sp. nov., isolated from coastal seawater in Qingdao.</title>
        <authorList>
            <person name="Zhang P."/>
        </authorList>
    </citation>
    <scope>NUCLEOTIDE SEQUENCE</scope>
    <source>
        <strain evidence="9">ZSDZ34</strain>
    </source>
</reference>
<proteinExistence type="predicted"/>
<gene>
    <name evidence="9" type="ORF">LNL84_03970</name>
</gene>
<protein>
    <submittedName>
        <fullName evidence="9">PglL family O-oligosaccharyltransferase</fullName>
    </submittedName>
</protein>
<dbReference type="GO" id="GO:0016020">
    <property type="term" value="C:membrane"/>
    <property type="evidence" value="ECO:0007669"/>
    <property type="project" value="UniProtKB-SubCell"/>
</dbReference>